<organism evidence="1">
    <name type="scientific">Clostridium perfringens</name>
    <dbReference type="NCBI Taxonomy" id="1502"/>
    <lineage>
        <taxon>Bacteria</taxon>
        <taxon>Bacillati</taxon>
        <taxon>Bacillota</taxon>
        <taxon>Clostridia</taxon>
        <taxon>Eubacteriales</taxon>
        <taxon>Clostridiaceae</taxon>
        <taxon>Clostridium</taxon>
    </lineage>
</organism>
<evidence type="ECO:0008006" key="2">
    <source>
        <dbReference type="Google" id="ProtNLM"/>
    </source>
</evidence>
<reference evidence="1" key="1">
    <citation type="journal article" date="2006" name="J. Bacteriol.">
        <title>Complete sequencing and diversity analysis of the enterotoxin-encoding plasmids in Clostridium perfringens type A non-food-borne human gastrointestinal disease isolates.</title>
        <authorList>
            <person name="Miyamoto K."/>
            <person name="Fisher D.J."/>
            <person name="Li J."/>
            <person name="Sayeed S."/>
            <person name="Akimoto S."/>
            <person name="McClane B.A."/>
        </authorList>
    </citation>
    <scope>NUCLEOTIDE SEQUENCE</scope>
    <source>
        <strain evidence="1">F5603</strain>
        <plasmid evidence="1">pCPF5603</plasmid>
    </source>
</reference>
<sequence>MEKQLKFLTSGLIKSYQYYAYPINIILSKYNKQEDKLLLNFFTNVFRGKSMQYYESNYQKWDCFNIKKLTVYKNLFINQLMKLIDDNIYIHITKVNEYYIPNRRAFNKYNYIHDLLVIGYNKLEETFLIAGFNENNNFMKTEVKFTQMLSSCFYESNYTELILISVKENYNYIINTNKIKKELKRYISCEVLNMSEYQLDEYTFGFDAYKKLNKDLKLYSEGNTDSMPGIIQDIYFIYEHKQIIYYKLQYLCTNNIIPLDILEEFSLIKEESNIIKNLFIKFIITKNSNYIKRISLRLDSLLKKEEKILKKLNLII</sequence>
<name>Q2L5Q6_CLOPF</name>
<keyword evidence="1" id="KW-0614">Plasmid</keyword>
<proteinExistence type="predicted"/>
<dbReference type="AlphaFoldDB" id="Q2L5Q6"/>
<accession>Q2L5Q6</accession>
<protein>
    <recommendedName>
        <fullName evidence="2">Butirosin biosynthesis protein H N-terminal domain-containing protein</fullName>
    </recommendedName>
</protein>
<geneLocation type="plasmid" evidence="1">
    <name>pCPF5603</name>
</geneLocation>
<dbReference type="EMBL" id="AB236337">
    <property type="protein sequence ID" value="BAE79084.1"/>
    <property type="molecule type" value="Genomic_DNA"/>
</dbReference>
<evidence type="ECO:0000313" key="1">
    <source>
        <dbReference type="EMBL" id="BAE79084.1"/>
    </source>
</evidence>